<dbReference type="PANTHER" id="PTHR12804:SF0">
    <property type="entry name" value="SIGNAL PEPTIDASE COMPLEX SUBUNIT 3"/>
    <property type="match status" value="1"/>
</dbReference>
<comment type="similarity">
    <text evidence="2">Belongs to the SPCS3 family.</text>
</comment>
<dbReference type="GO" id="GO:0005789">
    <property type="term" value="C:endoplasmic reticulum membrane"/>
    <property type="evidence" value="ECO:0007669"/>
    <property type="project" value="UniProtKB-SubCell"/>
</dbReference>
<dbReference type="PANTHER" id="PTHR12804">
    <property type="entry name" value="MICROSOMAL SIGNAL PEPTIDASE 23 KD SUBUNIT SPC22/23"/>
    <property type="match status" value="1"/>
</dbReference>
<comment type="caution">
    <text evidence="11">The sequence shown here is derived from an EMBL/GenBank/DDBJ whole genome shotgun (WGS) entry which is preliminary data.</text>
</comment>
<keyword evidence="12" id="KW-1185">Reference proteome</keyword>
<evidence type="ECO:0000256" key="7">
    <source>
        <dbReference type="ARBA" id="ARBA00023136"/>
    </source>
</evidence>
<name>A0ABD3SC34_9STRA</name>
<evidence type="ECO:0000256" key="3">
    <source>
        <dbReference type="ARBA" id="ARBA00022692"/>
    </source>
</evidence>
<gene>
    <name evidence="11" type="ORF">ACHAXA_008427</name>
</gene>
<proteinExistence type="inferred from homology"/>
<dbReference type="EMBL" id="JALLPB020000080">
    <property type="protein sequence ID" value="KAL3821893.1"/>
    <property type="molecule type" value="Genomic_DNA"/>
</dbReference>
<feature type="region of interest" description="Disordered" evidence="9">
    <location>
        <begin position="127"/>
        <end position="205"/>
    </location>
</feature>
<evidence type="ECO:0000256" key="2">
    <source>
        <dbReference type="ARBA" id="ARBA00009289"/>
    </source>
</evidence>
<accession>A0ABD3SC34</accession>
<keyword evidence="7 10" id="KW-0472">Membrane</keyword>
<keyword evidence="4" id="KW-0256">Endoplasmic reticulum</keyword>
<feature type="compositionally biased region" description="Gly residues" evidence="9">
    <location>
        <begin position="192"/>
        <end position="202"/>
    </location>
</feature>
<evidence type="ECO:0000256" key="5">
    <source>
        <dbReference type="ARBA" id="ARBA00022968"/>
    </source>
</evidence>
<feature type="compositionally biased region" description="Basic and acidic residues" evidence="9">
    <location>
        <begin position="161"/>
        <end position="175"/>
    </location>
</feature>
<dbReference type="InterPro" id="IPR007653">
    <property type="entry name" value="SPC3"/>
</dbReference>
<evidence type="ECO:0000256" key="10">
    <source>
        <dbReference type="SAM" id="Phobius"/>
    </source>
</evidence>
<evidence type="ECO:0000313" key="12">
    <source>
        <dbReference type="Proteomes" id="UP001530377"/>
    </source>
</evidence>
<dbReference type="Proteomes" id="UP001530377">
    <property type="component" value="Unassembled WGS sequence"/>
</dbReference>
<evidence type="ECO:0000313" key="11">
    <source>
        <dbReference type="EMBL" id="KAL3821893.1"/>
    </source>
</evidence>
<evidence type="ECO:0000256" key="8">
    <source>
        <dbReference type="ARBA" id="ARBA00029556"/>
    </source>
</evidence>
<keyword evidence="5" id="KW-0735">Signal-anchor</keyword>
<sequence length="480" mass="52345">YPAPHGGVEWQRPASMLGGGDVDVDVPPPPSSPRLDEIGGMECVEGIDVIPLARVWIQQQRGGWGWDPAVGCHGGLTGDGIPPGEEIRKAKSAIGIILLHGTAAAAAAAASSSDADSDAVGRRALLVTHRHRRGRRSTDSPGVDHGCKTTTTTTIVVPPRPNDEATLRHGREGGEGVHPPPRHRKRRRRPGGGRPGGGGGGGDDGDCGRAESHDFLSRCYTNIIIYIINDCRRCDEDYCPLSLLWGGGLMIWKSERGWGGRNEADEIDGERARENSIVHYLCDVEVCTTPVEGSSKSQQLGRRTMHTVWVRLNAVVFFGLTVLLILSILAALSKYGHSRWNKPVITKLGLNSLRSLKNHGGVDRALLSFDLHADMNPAFHWNVKQLFVYVVASYSTSTNPKNQVVLWDRIIENTDDYDARVLDESNVYVKYGLVDQGAELRGKEIELSLMWDHMPLTGALYMGGQEEGTASKFVLPSEYN</sequence>
<dbReference type="Pfam" id="PF04573">
    <property type="entry name" value="SPC22"/>
    <property type="match status" value="1"/>
</dbReference>
<dbReference type="AlphaFoldDB" id="A0ABD3SC34"/>
<feature type="compositionally biased region" description="Basic residues" evidence="9">
    <location>
        <begin position="180"/>
        <end position="191"/>
    </location>
</feature>
<evidence type="ECO:0000256" key="4">
    <source>
        <dbReference type="ARBA" id="ARBA00022824"/>
    </source>
</evidence>
<feature type="region of interest" description="Disordered" evidence="9">
    <location>
        <begin position="1"/>
        <end position="23"/>
    </location>
</feature>
<keyword evidence="3 10" id="KW-0812">Transmembrane</keyword>
<keyword evidence="6 10" id="KW-1133">Transmembrane helix</keyword>
<evidence type="ECO:0000256" key="9">
    <source>
        <dbReference type="SAM" id="MobiDB-lite"/>
    </source>
</evidence>
<organism evidence="11 12">
    <name type="scientific">Cyclostephanos tholiformis</name>
    <dbReference type="NCBI Taxonomy" id="382380"/>
    <lineage>
        <taxon>Eukaryota</taxon>
        <taxon>Sar</taxon>
        <taxon>Stramenopiles</taxon>
        <taxon>Ochrophyta</taxon>
        <taxon>Bacillariophyta</taxon>
        <taxon>Coscinodiscophyceae</taxon>
        <taxon>Thalassiosirophycidae</taxon>
        <taxon>Stephanodiscales</taxon>
        <taxon>Stephanodiscaceae</taxon>
        <taxon>Cyclostephanos</taxon>
    </lineage>
</organism>
<evidence type="ECO:0000256" key="1">
    <source>
        <dbReference type="ARBA" id="ARBA00004648"/>
    </source>
</evidence>
<feature type="transmembrane region" description="Helical" evidence="10">
    <location>
        <begin position="308"/>
        <end position="332"/>
    </location>
</feature>
<feature type="non-terminal residue" evidence="11">
    <location>
        <position position="1"/>
    </location>
</feature>
<reference evidence="11 12" key="1">
    <citation type="submission" date="2024-10" db="EMBL/GenBank/DDBJ databases">
        <title>Updated reference genomes for cyclostephanoid diatoms.</title>
        <authorList>
            <person name="Roberts W.R."/>
            <person name="Alverson A.J."/>
        </authorList>
    </citation>
    <scope>NUCLEOTIDE SEQUENCE [LARGE SCALE GENOMIC DNA]</scope>
    <source>
        <strain evidence="11 12">AJA228-03</strain>
    </source>
</reference>
<protein>
    <recommendedName>
        <fullName evidence="8">Signal peptidase complex subunit 3</fullName>
    </recommendedName>
</protein>
<evidence type="ECO:0000256" key="6">
    <source>
        <dbReference type="ARBA" id="ARBA00022989"/>
    </source>
</evidence>
<comment type="subcellular location">
    <subcellularLocation>
        <location evidence="1">Endoplasmic reticulum membrane</location>
        <topology evidence="1">Single-pass type II membrane protein</topology>
    </subcellularLocation>
</comment>